<dbReference type="Pfam" id="PF00072">
    <property type="entry name" value="Response_reg"/>
    <property type="match status" value="1"/>
</dbReference>
<dbReference type="SMART" id="SM00448">
    <property type="entry name" value="REC"/>
    <property type="match status" value="1"/>
</dbReference>
<dbReference type="SMART" id="SM00387">
    <property type="entry name" value="HATPase_c"/>
    <property type="match status" value="1"/>
</dbReference>
<dbReference type="SUPFAM" id="SSF52172">
    <property type="entry name" value="CheY-like"/>
    <property type="match status" value="1"/>
</dbReference>
<dbReference type="PANTHER" id="PTHR43047">
    <property type="entry name" value="TWO-COMPONENT HISTIDINE PROTEIN KINASE"/>
    <property type="match status" value="1"/>
</dbReference>
<feature type="transmembrane region" description="Helical" evidence="7">
    <location>
        <begin position="12"/>
        <end position="32"/>
    </location>
</feature>
<dbReference type="InterPro" id="IPR036890">
    <property type="entry name" value="HATPase_C_sf"/>
</dbReference>
<dbReference type="EMBL" id="JAVDVX010000006">
    <property type="protein sequence ID" value="MDR7091368.1"/>
    <property type="molecule type" value="Genomic_DNA"/>
</dbReference>
<dbReference type="NCBIfam" id="TIGR00229">
    <property type="entry name" value="sensory_box"/>
    <property type="match status" value="2"/>
</dbReference>
<dbReference type="InterPro" id="IPR005467">
    <property type="entry name" value="His_kinase_dom"/>
</dbReference>
<comment type="caution">
    <text evidence="12">The sequence shown here is derived from an EMBL/GenBank/DDBJ whole genome shotgun (WGS) entry which is preliminary data.</text>
</comment>
<dbReference type="Pfam" id="PF02518">
    <property type="entry name" value="HATPase_c"/>
    <property type="match status" value="1"/>
</dbReference>
<sequence length="1318" mass="148024">MSLNYKRLYRWLPWLSALGLAAVFVLFMLADLRVHQQVWHERLSWNTQTQKNHLETSGRDLTQQAMLLAQLIGGDHQVIDKLRGAHQVFVAEEGTSGAEHLRQLRQELREHLHDYWSGMEALGVRQLSVYFAPGAVNFLRMHRPDRYGDSLSGLRPLITNAFTSGVPTWGVDVARQGSGYRAILPVTAKADKTGGVIAVLEVGMSSLPQKTEELQSDIQMAVFLRKAAVEQILWEQTRQELNQQNPTTVDDWRLEDTTDPQLHNWWSRGMIPINQQGQLLHNEGRTYVASWWPLQQAGLPVQQSGLAMLVWNDITPAYEDYLSIRQRVIAKWMTALVCALLLLMAFIRFNRRYLRSLVEQHGEQLRGEHAVSEQARQRLALALRSSDSGFWEWDIANDKARFSPEWRQLCGIGPESPNSLDLDEWMSRVHPADKRMSYSDIIRHIKGETPMYENEYRLKIHDGSYKWILTRGKVVEWTESGKAALMLGVYTDITERKNTELISIRQQAALHSLNEIASLSAVDPDEQLRRALSLGARYLGLSNGIISQIDGDEFRIHMQFSAQGQRDAPLVSPLAKTYCSLTVNQQDVVAEDDIPASNFRQHPAYLLTQVETYIGAPLWVGGKIYGTLCFNSRKTRHHQYDALDRDFVRLLARWISSVVERWQQDAEKKDILQRFQKLSERLPGFLYQFQLRPDGSSFFPYASPGIKNIYDVSPEDVAISASKVFGVIHPDDVGWVGESVSYSAAHLTPWVATVRINHPQRGMIWTHIESIPEKLEDGSVLWHGYVSDITPLKQTESQLKETNSLRKAILDAASVAIISTDPTGTIKTFNHGAEMMLGYSADDIIDKQTPALIHLSDEVIARAQHLTCELGYEVKPGFDVFIAKAREGSDDENEWHYVRKDGSQFPVLLTVSALRDAEGEITGYLGIARDISEIKRIDQMKNEFISTVSHELRTPLTAISGALGILVNGLAGTLPDSSARMIQIAHNNSQRLIHLVNDLLDMEKLVAGKMHFDIQQQMLLPLIRQSIESNAAFAQQYGVTYKLLPGSDVKVSVDHQRLLQVLANYLSNAAKFSPLNDVVTIQLDIHFGSVRVTVTDKGPGVPDNFRSRLFQKFSQADSSDTRQKGGTGLGLAICKEIIERMGGAVGVESTPGKGASFYFDLPCEDATQKIPSTRLEPQKIKPHLLVVEDDAETAEVLVTALSAQKYDVDCATTGQSALEHLQLRDYDLVTLDLQLPDMNGIAIVEHIRQQESYQRKGAKKLPIIIITGAVDEGKKRLPSLVSREHVFWLQKPLVNGQLEDVIAQALEKLAADSVGAAR</sequence>
<dbReference type="InterPro" id="IPR001610">
    <property type="entry name" value="PAC"/>
</dbReference>
<feature type="domain" description="PAS" evidence="10">
    <location>
        <begin position="802"/>
        <end position="857"/>
    </location>
</feature>
<name>A0ABU1V1N7_9GAMM</name>
<dbReference type="SMART" id="SM00065">
    <property type="entry name" value="GAF"/>
    <property type="match status" value="1"/>
</dbReference>
<dbReference type="PROSITE" id="PS50113">
    <property type="entry name" value="PAC"/>
    <property type="match status" value="2"/>
</dbReference>
<dbReference type="SUPFAM" id="SSF55785">
    <property type="entry name" value="PYP-like sensor domain (PAS domain)"/>
    <property type="match status" value="3"/>
</dbReference>
<evidence type="ECO:0000259" key="11">
    <source>
        <dbReference type="PROSITE" id="PS50113"/>
    </source>
</evidence>
<dbReference type="PROSITE" id="PS50109">
    <property type="entry name" value="HIS_KIN"/>
    <property type="match status" value="1"/>
</dbReference>
<keyword evidence="7" id="KW-0472">Membrane</keyword>
<dbReference type="InterPro" id="IPR004358">
    <property type="entry name" value="Sig_transdc_His_kin-like_C"/>
</dbReference>
<dbReference type="InterPro" id="IPR036097">
    <property type="entry name" value="HisK_dim/P_sf"/>
</dbReference>
<feature type="modified residue" description="4-aspartylphosphate" evidence="6">
    <location>
        <position position="1232"/>
    </location>
</feature>
<evidence type="ECO:0000259" key="8">
    <source>
        <dbReference type="PROSITE" id="PS50109"/>
    </source>
</evidence>
<evidence type="ECO:0000313" key="13">
    <source>
        <dbReference type="Proteomes" id="UP001253595"/>
    </source>
</evidence>
<dbReference type="SMART" id="SM00086">
    <property type="entry name" value="PAC"/>
    <property type="match status" value="3"/>
</dbReference>
<dbReference type="Pfam" id="PF13426">
    <property type="entry name" value="PAS_9"/>
    <property type="match status" value="1"/>
</dbReference>
<feature type="domain" description="Response regulatory" evidence="9">
    <location>
        <begin position="1183"/>
        <end position="1306"/>
    </location>
</feature>
<dbReference type="CDD" id="cd16922">
    <property type="entry name" value="HATPase_EvgS-ArcB-TorS-like"/>
    <property type="match status" value="1"/>
</dbReference>
<evidence type="ECO:0000256" key="4">
    <source>
        <dbReference type="ARBA" id="ARBA00022679"/>
    </source>
</evidence>
<keyword evidence="5" id="KW-0418">Kinase</keyword>
<keyword evidence="7" id="KW-0812">Transmembrane</keyword>
<dbReference type="Gene3D" id="3.40.50.2300">
    <property type="match status" value="1"/>
</dbReference>
<keyword evidence="3 6" id="KW-0597">Phosphoprotein</keyword>
<dbReference type="RefSeq" id="WP_310074609.1">
    <property type="nucleotide sequence ID" value="NZ_JAVDVX010000006.1"/>
</dbReference>
<dbReference type="CDD" id="cd00082">
    <property type="entry name" value="HisKA"/>
    <property type="match status" value="1"/>
</dbReference>
<dbReference type="PRINTS" id="PR00344">
    <property type="entry name" value="BCTRLSENSOR"/>
</dbReference>
<feature type="transmembrane region" description="Helical" evidence="7">
    <location>
        <begin position="328"/>
        <end position="347"/>
    </location>
</feature>
<dbReference type="Pfam" id="PF14827">
    <property type="entry name" value="dCache_3"/>
    <property type="match status" value="1"/>
</dbReference>
<dbReference type="PROSITE" id="PS50110">
    <property type="entry name" value="RESPONSE_REGULATORY"/>
    <property type="match status" value="1"/>
</dbReference>
<dbReference type="EC" id="2.7.13.3" evidence="2"/>
<evidence type="ECO:0000256" key="7">
    <source>
        <dbReference type="SAM" id="Phobius"/>
    </source>
</evidence>
<organism evidence="12 13">
    <name type="scientific">Cellvibrio fibrivorans</name>
    <dbReference type="NCBI Taxonomy" id="126350"/>
    <lineage>
        <taxon>Bacteria</taxon>
        <taxon>Pseudomonadati</taxon>
        <taxon>Pseudomonadota</taxon>
        <taxon>Gammaproteobacteria</taxon>
        <taxon>Cellvibrionales</taxon>
        <taxon>Cellvibrionaceae</taxon>
        <taxon>Cellvibrio</taxon>
    </lineage>
</organism>
<dbReference type="SUPFAM" id="SSF55781">
    <property type="entry name" value="GAF domain-like"/>
    <property type="match status" value="1"/>
</dbReference>
<evidence type="ECO:0000256" key="1">
    <source>
        <dbReference type="ARBA" id="ARBA00000085"/>
    </source>
</evidence>
<dbReference type="InterPro" id="IPR029150">
    <property type="entry name" value="dCache_3"/>
</dbReference>
<dbReference type="Pfam" id="PF00512">
    <property type="entry name" value="HisKA"/>
    <property type="match status" value="1"/>
</dbReference>
<dbReference type="PROSITE" id="PS50112">
    <property type="entry name" value="PAS"/>
    <property type="match status" value="1"/>
</dbReference>
<dbReference type="PANTHER" id="PTHR43047:SF72">
    <property type="entry name" value="OSMOSENSING HISTIDINE PROTEIN KINASE SLN1"/>
    <property type="match status" value="1"/>
</dbReference>
<dbReference type="InterPro" id="IPR035965">
    <property type="entry name" value="PAS-like_dom_sf"/>
</dbReference>
<dbReference type="InterPro" id="IPR011006">
    <property type="entry name" value="CheY-like_superfamily"/>
</dbReference>
<dbReference type="SMART" id="SM00388">
    <property type="entry name" value="HisKA"/>
    <property type="match status" value="1"/>
</dbReference>
<proteinExistence type="predicted"/>
<dbReference type="Pfam" id="PF01590">
    <property type="entry name" value="GAF"/>
    <property type="match status" value="1"/>
</dbReference>
<accession>A0ABU1V1N7</accession>
<keyword evidence="7" id="KW-1133">Transmembrane helix</keyword>
<dbReference type="Proteomes" id="UP001253595">
    <property type="component" value="Unassembled WGS sequence"/>
</dbReference>
<evidence type="ECO:0000313" key="12">
    <source>
        <dbReference type="EMBL" id="MDR7091368.1"/>
    </source>
</evidence>
<evidence type="ECO:0000259" key="10">
    <source>
        <dbReference type="PROSITE" id="PS50112"/>
    </source>
</evidence>
<reference evidence="12 13" key="1">
    <citation type="submission" date="2023-07" db="EMBL/GenBank/DDBJ databases">
        <title>Sorghum-associated microbial communities from plants grown in Nebraska, USA.</title>
        <authorList>
            <person name="Schachtman D."/>
        </authorList>
    </citation>
    <scope>NUCLEOTIDE SEQUENCE [LARGE SCALE GENOMIC DNA]</scope>
    <source>
        <strain evidence="12 13">BE190</strain>
    </source>
</reference>
<feature type="domain" description="PAC" evidence="11">
    <location>
        <begin position="891"/>
        <end position="943"/>
    </location>
</feature>
<dbReference type="InterPro" id="IPR029016">
    <property type="entry name" value="GAF-like_dom_sf"/>
</dbReference>
<keyword evidence="4" id="KW-0808">Transferase</keyword>
<dbReference type="Pfam" id="PF08447">
    <property type="entry name" value="PAS_3"/>
    <property type="match status" value="2"/>
</dbReference>
<evidence type="ECO:0000256" key="6">
    <source>
        <dbReference type="PROSITE-ProRule" id="PRU00169"/>
    </source>
</evidence>
<dbReference type="InterPro" id="IPR000700">
    <property type="entry name" value="PAS-assoc_C"/>
</dbReference>
<dbReference type="InterPro" id="IPR003661">
    <property type="entry name" value="HisK_dim/P_dom"/>
</dbReference>
<comment type="catalytic activity">
    <reaction evidence="1">
        <text>ATP + protein L-histidine = ADP + protein N-phospho-L-histidine.</text>
        <dbReference type="EC" id="2.7.13.3"/>
    </reaction>
</comment>
<dbReference type="SUPFAM" id="SSF55874">
    <property type="entry name" value="ATPase domain of HSP90 chaperone/DNA topoisomerase II/histidine kinase"/>
    <property type="match status" value="1"/>
</dbReference>
<dbReference type="InterPro" id="IPR003018">
    <property type="entry name" value="GAF"/>
</dbReference>
<evidence type="ECO:0000256" key="2">
    <source>
        <dbReference type="ARBA" id="ARBA00012438"/>
    </source>
</evidence>
<feature type="domain" description="PAC" evidence="11">
    <location>
        <begin position="452"/>
        <end position="505"/>
    </location>
</feature>
<dbReference type="SMART" id="SM00091">
    <property type="entry name" value="PAS"/>
    <property type="match status" value="3"/>
</dbReference>
<feature type="domain" description="Histidine kinase" evidence="8">
    <location>
        <begin position="947"/>
        <end position="1165"/>
    </location>
</feature>
<dbReference type="InterPro" id="IPR001789">
    <property type="entry name" value="Sig_transdc_resp-reg_receiver"/>
</dbReference>
<dbReference type="InterPro" id="IPR013655">
    <property type="entry name" value="PAS_fold_3"/>
</dbReference>
<gene>
    <name evidence="12" type="ORF">J2X05_003403</name>
</gene>
<evidence type="ECO:0000256" key="3">
    <source>
        <dbReference type="ARBA" id="ARBA00022553"/>
    </source>
</evidence>
<dbReference type="InterPro" id="IPR000014">
    <property type="entry name" value="PAS"/>
</dbReference>
<evidence type="ECO:0000259" key="9">
    <source>
        <dbReference type="PROSITE" id="PS50110"/>
    </source>
</evidence>
<dbReference type="CDD" id="cd00156">
    <property type="entry name" value="REC"/>
    <property type="match status" value="1"/>
</dbReference>
<dbReference type="InterPro" id="IPR003594">
    <property type="entry name" value="HATPase_dom"/>
</dbReference>
<protein>
    <recommendedName>
        <fullName evidence="2">histidine kinase</fullName>
        <ecNumber evidence="2">2.7.13.3</ecNumber>
    </recommendedName>
</protein>
<dbReference type="CDD" id="cd00130">
    <property type="entry name" value="PAS"/>
    <property type="match status" value="2"/>
</dbReference>
<keyword evidence="13" id="KW-1185">Reference proteome</keyword>
<dbReference type="Gene3D" id="3.30.450.40">
    <property type="match status" value="1"/>
</dbReference>
<dbReference type="Gene3D" id="3.30.565.10">
    <property type="entry name" value="Histidine kinase-like ATPase, C-terminal domain"/>
    <property type="match status" value="1"/>
</dbReference>
<dbReference type="Gene3D" id="3.30.450.20">
    <property type="entry name" value="PAS domain"/>
    <property type="match status" value="3"/>
</dbReference>
<dbReference type="SUPFAM" id="SSF47384">
    <property type="entry name" value="Homodimeric domain of signal transducing histidine kinase"/>
    <property type="match status" value="1"/>
</dbReference>
<dbReference type="Gene3D" id="1.10.287.130">
    <property type="match status" value="1"/>
</dbReference>
<evidence type="ECO:0000256" key="5">
    <source>
        <dbReference type="ARBA" id="ARBA00022777"/>
    </source>
</evidence>